<dbReference type="RefSeq" id="YP_010790536.1">
    <property type="nucleotide sequence ID" value="NC_075448.1"/>
</dbReference>
<accession>A0A4P8PSA2</accession>
<dbReference type="KEGG" id="vg:80527940"/>
<dbReference type="GeneID" id="80527940"/>
<dbReference type="Proteomes" id="UP000318653">
    <property type="component" value="Segment"/>
</dbReference>
<sequence length="270" mass="29790">MLRRGGPPRRVYQWHITQGLVGCPIDDVNSQFNSLGSMYATPGPEVIIDRRVPDYRQNGDATPYYTAQIGSLMGKGVDGATPMTQPTPTHYPMTLDLPPPATESLRPPPGMRTRKRTRDMLPYPYNYEIETAPNQWQPAQQYHAGTLKGSGYFDFNLEIAGDDVGRISDGFVVPEYYQFPAYNAKFQRVADQRWMAGRHPSNIVGYGDSGAGLSGSGVLPDPRLPRWGPPQCDPTHADCEHLSGSGASQLGSLLGKGRALGCKFFPYRRP</sequence>
<proteinExistence type="predicted"/>
<dbReference type="EMBL" id="MK101347">
    <property type="protein sequence ID" value="QCQ84164.1"/>
    <property type="molecule type" value="Genomic_DNA"/>
</dbReference>
<evidence type="ECO:0000256" key="1">
    <source>
        <dbReference type="SAM" id="MobiDB-lite"/>
    </source>
</evidence>
<name>A0A4P8PSA2_9ADEN</name>
<feature type="region of interest" description="Disordered" evidence="1">
    <location>
        <begin position="96"/>
        <end position="116"/>
    </location>
</feature>
<keyword evidence="3" id="KW-1185">Reference proteome</keyword>
<evidence type="ECO:0000313" key="3">
    <source>
        <dbReference type="Proteomes" id="UP000318653"/>
    </source>
</evidence>
<protein>
    <submittedName>
        <fullName evidence="2">PVIII</fullName>
    </submittedName>
</protein>
<dbReference type="PROSITE" id="PS51257">
    <property type="entry name" value="PROKAR_LIPOPROTEIN"/>
    <property type="match status" value="1"/>
</dbReference>
<organism evidence="2">
    <name type="scientific">White sturgeon adenovirus 1</name>
    <dbReference type="NCBI Taxonomy" id="2580388"/>
    <lineage>
        <taxon>Viruses</taxon>
        <taxon>Varidnaviria</taxon>
        <taxon>Bamfordvirae</taxon>
        <taxon>Preplasmiviricota</taxon>
        <taxon>Polisuviricotina</taxon>
        <taxon>Pharingeaviricetes</taxon>
        <taxon>Rowavirales</taxon>
        <taxon>Adenoviridae</taxon>
        <taxon>Ichtadenovirus</taxon>
        <taxon>Ichtadenovirus acipenseris</taxon>
        <taxon>Sturgeon ichtadenovirus A</taxon>
    </lineage>
</organism>
<reference evidence="2" key="1">
    <citation type="journal article" date="2019" name="Infect. Genet. Evol.">
        <title>Unconventional gene arrangement and content revealed by full genome analysis of the white sturgeon adenovirus, the single member of the genus Ichtadenovirus.</title>
        <authorList>
            <person name="Doszpoly A."/>
            <person name="Harrach B."/>
            <person name="LaPatra S."/>
            <person name="Benko M."/>
        </authorList>
    </citation>
    <scope>NUCLEOTIDE SEQUENCE</scope>
    <source>
        <strain evidence="2">WSAdV1/1996</strain>
    </source>
</reference>
<feature type="compositionally biased region" description="Pro residues" evidence="1">
    <location>
        <begin position="97"/>
        <end position="110"/>
    </location>
</feature>
<evidence type="ECO:0000313" key="2">
    <source>
        <dbReference type="EMBL" id="QCQ84164.1"/>
    </source>
</evidence>